<reference evidence="2" key="1">
    <citation type="submission" date="2020-10" db="EMBL/GenBank/DDBJ databases">
        <authorList>
            <person name="Castelo-Branco R."/>
            <person name="Eusebio N."/>
            <person name="Adriana R."/>
            <person name="Vieira A."/>
            <person name="Brugerolle De Fraissinette N."/>
            <person name="Rezende De Castro R."/>
            <person name="Schneider M.P."/>
            <person name="Vasconcelos V."/>
            <person name="Leao P.N."/>
        </authorList>
    </citation>
    <scope>NUCLEOTIDE SEQUENCE</scope>
    <source>
        <strain evidence="2">LEGE 11467</strain>
    </source>
</reference>
<evidence type="ECO:0000256" key="1">
    <source>
        <dbReference type="SAM" id="Phobius"/>
    </source>
</evidence>
<sequence length="184" mass="20226">MLRQRNPRDTVAGFTIAEALVVVVMAGILAAIAAPSWLAFLDRKRVSSAQDQALQAMRSAQAKAIRQKQTWEAGFRQEGDRIQWSVHIPSNNPIWQDLLDGDSNTVKILESSNLGSQCTAEANYCVRFQDRGSLDEEWFDAQGGNEPIGQITFTTVNDSEGPKRCVVVATILGSLQTGRDDDCN</sequence>
<accession>A0A928VS89</accession>
<keyword evidence="1" id="KW-0812">Transmembrane</keyword>
<comment type="caution">
    <text evidence="2">The sequence shown here is derived from an EMBL/GenBank/DDBJ whole genome shotgun (WGS) entry which is preliminary data.</text>
</comment>
<dbReference type="Proteomes" id="UP000621799">
    <property type="component" value="Unassembled WGS sequence"/>
</dbReference>
<keyword evidence="3" id="KW-1185">Reference proteome</keyword>
<dbReference type="Gene3D" id="3.30.700.10">
    <property type="entry name" value="Glycoprotein, Type 4 Pilin"/>
    <property type="match status" value="1"/>
</dbReference>
<organism evidence="2 3">
    <name type="scientific">Zarconia navalis LEGE 11467</name>
    <dbReference type="NCBI Taxonomy" id="1828826"/>
    <lineage>
        <taxon>Bacteria</taxon>
        <taxon>Bacillati</taxon>
        <taxon>Cyanobacteriota</taxon>
        <taxon>Cyanophyceae</taxon>
        <taxon>Oscillatoriophycideae</taxon>
        <taxon>Oscillatoriales</taxon>
        <taxon>Oscillatoriales incertae sedis</taxon>
        <taxon>Zarconia</taxon>
        <taxon>Zarconia navalis</taxon>
    </lineage>
</organism>
<feature type="transmembrane region" description="Helical" evidence="1">
    <location>
        <begin position="20"/>
        <end position="40"/>
    </location>
</feature>
<dbReference type="InterPro" id="IPR045584">
    <property type="entry name" value="Pilin-like"/>
</dbReference>
<proteinExistence type="predicted"/>
<evidence type="ECO:0000313" key="2">
    <source>
        <dbReference type="EMBL" id="MBE9039186.1"/>
    </source>
</evidence>
<keyword evidence="1" id="KW-0472">Membrane</keyword>
<evidence type="ECO:0000313" key="3">
    <source>
        <dbReference type="Proteomes" id="UP000621799"/>
    </source>
</evidence>
<keyword evidence="1" id="KW-1133">Transmembrane helix</keyword>
<dbReference type="AlphaFoldDB" id="A0A928VS89"/>
<protein>
    <submittedName>
        <fullName evidence="2">Prepilin-type cleavage/methylation domain-containing protein</fullName>
    </submittedName>
</protein>
<dbReference type="RefSeq" id="WP_264319453.1">
    <property type="nucleotide sequence ID" value="NZ_JADEXN010000001.1"/>
</dbReference>
<dbReference type="SUPFAM" id="SSF54523">
    <property type="entry name" value="Pili subunits"/>
    <property type="match status" value="1"/>
</dbReference>
<gene>
    <name evidence="2" type="ORF">IQ235_00050</name>
</gene>
<name>A0A928VS89_9CYAN</name>
<dbReference type="EMBL" id="JADEXN010000001">
    <property type="protein sequence ID" value="MBE9039186.1"/>
    <property type="molecule type" value="Genomic_DNA"/>
</dbReference>